<evidence type="ECO:0000259" key="7">
    <source>
        <dbReference type="Pfam" id="PF04321"/>
    </source>
</evidence>
<reference evidence="8" key="1">
    <citation type="submission" date="2020-01" db="EMBL/GenBank/DDBJ databases">
        <authorList>
            <person name="Meier V. D."/>
            <person name="Meier V D."/>
        </authorList>
    </citation>
    <scope>NUCLEOTIDE SEQUENCE</scope>
    <source>
        <strain evidence="8">HLG_WM_MAG_09</strain>
    </source>
</reference>
<dbReference type="PANTHER" id="PTHR10491">
    <property type="entry name" value="DTDP-4-DEHYDRORHAMNOSE REDUCTASE"/>
    <property type="match status" value="1"/>
</dbReference>
<evidence type="ECO:0000256" key="3">
    <source>
        <dbReference type="ARBA" id="ARBA00012929"/>
    </source>
</evidence>
<comment type="function">
    <text evidence="6">Catalyzes the reduction of dTDP-6-deoxy-L-lyxo-4-hexulose to yield dTDP-L-rhamnose.</text>
</comment>
<dbReference type="InterPro" id="IPR029903">
    <property type="entry name" value="RmlD-like-bd"/>
</dbReference>
<dbReference type="GO" id="GO:0008831">
    <property type="term" value="F:dTDP-4-dehydrorhamnose reductase activity"/>
    <property type="evidence" value="ECO:0007669"/>
    <property type="project" value="UniProtKB-EC"/>
</dbReference>
<proteinExistence type="inferred from homology"/>
<accession>A0A6S6UAC3</accession>
<name>A0A6S6UAC3_9GAMM</name>
<protein>
    <recommendedName>
        <fullName evidence="4 6">dTDP-4-dehydrorhamnose reductase</fullName>
        <ecNumber evidence="3 6">1.1.1.133</ecNumber>
    </recommendedName>
</protein>
<evidence type="ECO:0000256" key="5">
    <source>
        <dbReference type="ARBA" id="ARBA00048200"/>
    </source>
</evidence>
<dbReference type="Gene3D" id="3.40.50.720">
    <property type="entry name" value="NAD(P)-binding Rossmann-like Domain"/>
    <property type="match status" value="1"/>
</dbReference>
<dbReference type="UniPathway" id="UPA00124"/>
<evidence type="ECO:0000256" key="6">
    <source>
        <dbReference type="RuleBase" id="RU364082"/>
    </source>
</evidence>
<keyword evidence="6" id="KW-0521">NADP</keyword>
<dbReference type="Pfam" id="PF04321">
    <property type="entry name" value="RmlD_sub_bind"/>
    <property type="match status" value="1"/>
</dbReference>
<dbReference type="EMBL" id="CACVAT010000473">
    <property type="protein sequence ID" value="CAA6828658.1"/>
    <property type="molecule type" value="Genomic_DNA"/>
</dbReference>
<dbReference type="EC" id="1.1.1.133" evidence="3 6"/>
<dbReference type="Gene3D" id="3.90.25.10">
    <property type="entry name" value="UDP-galactose 4-epimerase, domain 1"/>
    <property type="match status" value="1"/>
</dbReference>
<comment type="similarity">
    <text evidence="2 6">Belongs to the dTDP-4-dehydrorhamnose reductase family.</text>
</comment>
<dbReference type="UniPathway" id="UPA00281"/>
<gene>
    <name evidence="8" type="ORF">HELGO_WM20689</name>
</gene>
<comment type="cofactor">
    <cofactor evidence="6">
        <name>Mg(2+)</name>
        <dbReference type="ChEBI" id="CHEBI:18420"/>
    </cofactor>
    <text evidence="6">Binds 1 Mg(2+) ion per monomer.</text>
</comment>
<dbReference type="GO" id="GO:0009243">
    <property type="term" value="P:O antigen biosynthetic process"/>
    <property type="evidence" value="ECO:0007669"/>
    <property type="project" value="UniProtKB-UniPathway"/>
</dbReference>
<keyword evidence="6 8" id="KW-0560">Oxidoreductase</keyword>
<dbReference type="InterPro" id="IPR005913">
    <property type="entry name" value="dTDP_dehydrorham_reduct"/>
</dbReference>
<dbReference type="GO" id="GO:0005829">
    <property type="term" value="C:cytosol"/>
    <property type="evidence" value="ECO:0007669"/>
    <property type="project" value="TreeGrafter"/>
</dbReference>
<dbReference type="CDD" id="cd05254">
    <property type="entry name" value="dTDP_HR_like_SDR_e"/>
    <property type="match status" value="1"/>
</dbReference>
<comment type="pathway">
    <text evidence="1 6">Carbohydrate biosynthesis; dTDP-L-rhamnose biosynthesis.</text>
</comment>
<feature type="domain" description="RmlD-like substrate binding" evidence="7">
    <location>
        <begin position="9"/>
        <end position="298"/>
    </location>
</feature>
<organism evidence="8">
    <name type="scientific">uncultured Thiotrichaceae bacterium</name>
    <dbReference type="NCBI Taxonomy" id="298394"/>
    <lineage>
        <taxon>Bacteria</taxon>
        <taxon>Pseudomonadati</taxon>
        <taxon>Pseudomonadota</taxon>
        <taxon>Gammaproteobacteria</taxon>
        <taxon>Thiotrichales</taxon>
        <taxon>Thiotrichaceae</taxon>
        <taxon>environmental samples</taxon>
    </lineage>
</organism>
<sequence>MSTSEAQKTVLITGANGQLGYELQKTAPAHIRVIATDSETLDITRSRQISLALEEHEPDCIINAAAYTAVDKAESDSETAYLINNTAAALIAQAITTRIEDGKPAIKMIQVSTDFVFDGQQATPYTPDSPTHSPLGVYGASKLAGEQAVARYLPDALIVRTSWLYSAHGNNFVKSMLRLMQEKEQLGIVYDQVGSPTWAATLADTIWALFDQNSRGIYHCSDNGVASWYDFAAAIQEQAVELGMLKQSIPLNPIRSSEYPTPAQRPAYSVMDKSTTEQVTGNTLPHWRTSLHLMLTELKQQTDNA</sequence>
<dbReference type="AlphaFoldDB" id="A0A6S6UAC3"/>
<evidence type="ECO:0000256" key="4">
    <source>
        <dbReference type="ARBA" id="ARBA00017099"/>
    </source>
</evidence>
<dbReference type="InterPro" id="IPR036291">
    <property type="entry name" value="NAD(P)-bd_dom_sf"/>
</dbReference>
<dbReference type="SUPFAM" id="SSF51735">
    <property type="entry name" value="NAD(P)-binding Rossmann-fold domains"/>
    <property type="match status" value="1"/>
</dbReference>
<dbReference type="NCBIfam" id="TIGR01214">
    <property type="entry name" value="rmlD"/>
    <property type="match status" value="1"/>
</dbReference>
<dbReference type="PANTHER" id="PTHR10491:SF4">
    <property type="entry name" value="METHIONINE ADENOSYLTRANSFERASE 2 SUBUNIT BETA"/>
    <property type="match status" value="1"/>
</dbReference>
<comment type="catalytic activity">
    <reaction evidence="5 6">
        <text>dTDP-beta-L-rhamnose + NADP(+) = dTDP-4-dehydro-beta-L-rhamnose + NADPH + H(+)</text>
        <dbReference type="Rhea" id="RHEA:21796"/>
        <dbReference type="ChEBI" id="CHEBI:15378"/>
        <dbReference type="ChEBI" id="CHEBI:57510"/>
        <dbReference type="ChEBI" id="CHEBI:57783"/>
        <dbReference type="ChEBI" id="CHEBI:58349"/>
        <dbReference type="ChEBI" id="CHEBI:62830"/>
        <dbReference type="EC" id="1.1.1.133"/>
    </reaction>
</comment>
<dbReference type="GO" id="GO:0019305">
    <property type="term" value="P:dTDP-rhamnose biosynthetic process"/>
    <property type="evidence" value="ECO:0007669"/>
    <property type="project" value="UniProtKB-UniPathway"/>
</dbReference>
<evidence type="ECO:0000256" key="1">
    <source>
        <dbReference type="ARBA" id="ARBA00004781"/>
    </source>
</evidence>
<evidence type="ECO:0000313" key="8">
    <source>
        <dbReference type="EMBL" id="CAA6828658.1"/>
    </source>
</evidence>
<evidence type="ECO:0000256" key="2">
    <source>
        <dbReference type="ARBA" id="ARBA00010944"/>
    </source>
</evidence>